<feature type="domain" description="C-type lectin" evidence="6">
    <location>
        <begin position="129"/>
        <end position="244"/>
    </location>
</feature>
<proteinExistence type="predicted"/>
<evidence type="ECO:0000313" key="7">
    <source>
        <dbReference type="Ensembl" id="ENSELUP00000068683.2"/>
    </source>
</evidence>
<keyword evidence="5" id="KW-0472">Membrane</keyword>
<keyword evidence="8" id="KW-1185">Reference proteome</keyword>
<evidence type="ECO:0000256" key="1">
    <source>
        <dbReference type="ARBA" id="ARBA00022734"/>
    </source>
</evidence>
<accession>A0A6Q2YSX2</accession>
<dbReference type="SMART" id="SM00034">
    <property type="entry name" value="CLECT"/>
    <property type="match status" value="1"/>
</dbReference>
<dbReference type="InterPro" id="IPR016186">
    <property type="entry name" value="C-type_lectin-like/link_sf"/>
</dbReference>
<feature type="region of interest" description="Disordered" evidence="4">
    <location>
        <begin position="1"/>
        <end position="60"/>
    </location>
</feature>
<feature type="coiled-coil region" evidence="3">
    <location>
        <begin position="93"/>
        <end position="120"/>
    </location>
</feature>
<dbReference type="Gene3D" id="3.10.100.10">
    <property type="entry name" value="Mannose-Binding Protein A, subunit A"/>
    <property type="match status" value="1"/>
</dbReference>
<dbReference type="Proteomes" id="UP000265140">
    <property type="component" value="Chromosome 19"/>
</dbReference>
<protein>
    <recommendedName>
        <fullName evidence="6">C-type lectin domain-containing protein</fullName>
    </recommendedName>
</protein>
<dbReference type="InterPro" id="IPR016187">
    <property type="entry name" value="CTDL_fold"/>
</dbReference>
<keyword evidence="3" id="KW-0175">Coiled coil</keyword>
<dbReference type="InterPro" id="IPR033989">
    <property type="entry name" value="CD209-like_CTLD"/>
</dbReference>
<dbReference type="InterPro" id="IPR018378">
    <property type="entry name" value="C-type_lectin_CS"/>
</dbReference>
<evidence type="ECO:0000256" key="3">
    <source>
        <dbReference type="SAM" id="Coils"/>
    </source>
</evidence>
<dbReference type="RefSeq" id="XP_012994202.2">
    <property type="nucleotide sequence ID" value="XM_013138748.4"/>
</dbReference>
<dbReference type="InterPro" id="IPR001304">
    <property type="entry name" value="C-type_lectin-like"/>
</dbReference>
<dbReference type="PROSITE" id="PS00615">
    <property type="entry name" value="C_TYPE_LECTIN_1"/>
    <property type="match status" value="1"/>
</dbReference>
<dbReference type="GeneID" id="105018159"/>
<sequence>MSDAKPDMNKKTEIDRGEMDVRVEEIYVSPDTQRDGDTRTRTHETEDSDPHYVPGDQRSESERSRKRSIFAAVCLGLVCVLLLTRIIVLSVYFNRTIKEKEELQILNKNLTKERDHLQEKLSVFGWRYFGSSFYFLSAEQKTWDESRQDCQMREADLVIINSEEEQRFVVGLQMGAWIGLTDKDKEGTWKWVDGTVLTTGFWNPSQPDDFQGQEDCAEIYIQGNNPLQTWKDQQCERKLNWICEKMLFLLSYFHPV</sequence>
<evidence type="ECO:0000259" key="6">
    <source>
        <dbReference type="PROSITE" id="PS50041"/>
    </source>
</evidence>
<reference evidence="7" key="3">
    <citation type="submission" date="2025-08" db="UniProtKB">
        <authorList>
            <consortium name="Ensembl"/>
        </authorList>
    </citation>
    <scope>IDENTIFICATION</scope>
</reference>
<dbReference type="CDD" id="cd03590">
    <property type="entry name" value="CLECT_DC-SIGN_like"/>
    <property type="match status" value="1"/>
</dbReference>
<keyword evidence="2" id="KW-1015">Disulfide bond</keyword>
<evidence type="ECO:0000313" key="8">
    <source>
        <dbReference type="Proteomes" id="UP000265140"/>
    </source>
</evidence>
<dbReference type="Ensembl" id="ENSELUT00000057372.2">
    <property type="protein sequence ID" value="ENSELUP00000068683.2"/>
    <property type="gene ID" value="ENSELUG00000025343.2"/>
</dbReference>
<feature type="compositionally biased region" description="Basic and acidic residues" evidence="4">
    <location>
        <begin position="1"/>
        <end position="25"/>
    </location>
</feature>
<keyword evidence="5" id="KW-1133">Transmembrane helix</keyword>
<organism evidence="7 8">
    <name type="scientific">Esox lucius</name>
    <name type="common">Northern pike</name>
    <dbReference type="NCBI Taxonomy" id="8010"/>
    <lineage>
        <taxon>Eukaryota</taxon>
        <taxon>Metazoa</taxon>
        <taxon>Chordata</taxon>
        <taxon>Craniata</taxon>
        <taxon>Vertebrata</taxon>
        <taxon>Euteleostomi</taxon>
        <taxon>Actinopterygii</taxon>
        <taxon>Neopterygii</taxon>
        <taxon>Teleostei</taxon>
        <taxon>Protacanthopterygii</taxon>
        <taxon>Esociformes</taxon>
        <taxon>Esocidae</taxon>
        <taxon>Esox</taxon>
    </lineage>
</organism>
<keyword evidence="5" id="KW-0812">Transmembrane</keyword>
<dbReference type="PROSITE" id="PS50041">
    <property type="entry name" value="C_TYPE_LECTIN_2"/>
    <property type="match status" value="1"/>
</dbReference>
<dbReference type="AlphaFoldDB" id="A0A6Q2YSX2"/>
<dbReference type="GO" id="GO:0030246">
    <property type="term" value="F:carbohydrate binding"/>
    <property type="evidence" value="ECO:0007669"/>
    <property type="project" value="UniProtKB-KW"/>
</dbReference>
<feature type="transmembrane region" description="Helical" evidence="5">
    <location>
        <begin position="68"/>
        <end position="93"/>
    </location>
</feature>
<dbReference type="Pfam" id="PF00059">
    <property type="entry name" value="Lectin_C"/>
    <property type="match status" value="1"/>
</dbReference>
<dbReference type="SUPFAM" id="SSF56436">
    <property type="entry name" value="C-type lectin-like"/>
    <property type="match status" value="1"/>
</dbReference>
<evidence type="ECO:0000256" key="2">
    <source>
        <dbReference type="ARBA" id="ARBA00023157"/>
    </source>
</evidence>
<evidence type="ECO:0000256" key="5">
    <source>
        <dbReference type="SAM" id="Phobius"/>
    </source>
</evidence>
<dbReference type="Bgee" id="ENSELUG00000025343">
    <property type="expression patterns" value="Expressed in head kidney and 11 other cell types or tissues"/>
</dbReference>
<dbReference type="PANTHER" id="PTHR22803">
    <property type="entry name" value="MANNOSE, PHOSPHOLIPASE, LECTIN RECEPTOR RELATED"/>
    <property type="match status" value="1"/>
</dbReference>
<feature type="compositionally biased region" description="Basic and acidic residues" evidence="4">
    <location>
        <begin position="32"/>
        <end position="50"/>
    </location>
</feature>
<reference evidence="7" key="4">
    <citation type="submission" date="2025-09" db="UniProtKB">
        <authorList>
            <consortium name="Ensembl"/>
        </authorList>
    </citation>
    <scope>IDENTIFICATION</scope>
</reference>
<name>A0A6Q2YSX2_ESOLU</name>
<dbReference type="InterPro" id="IPR050111">
    <property type="entry name" value="C-type_lectin/snaclec_domain"/>
</dbReference>
<dbReference type="GeneTree" id="ENSGT01020000230338"/>
<reference evidence="7" key="2">
    <citation type="submission" date="2020-02" db="EMBL/GenBank/DDBJ databases">
        <title>Esox lucius (northern pike) genome, fEsoLuc1, primary haplotype.</title>
        <authorList>
            <person name="Myers G."/>
            <person name="Karagic N."/>
            <person name="Meyer A."/>
            <person name="Pippel M."/>
            <person name="Reichard M."/>
            <person name="Winkler S."/>
            <person name="Tracey A."/>
            <person name="Sims Y."/>
            <person name="Howe K."/>
            <person name="Rhie A."/>
            <person name="Formenti G."/>
            <person name="Durbin R."/>
            <person name="Fedrigo O."/>
            <person name="Jarvis E.D."/>
        </authorList>
    </citation>
    <scope>NUCLEOTIDE SEQUENCE [LARGE SCALE GENOMIC DNA]</scope>
</reference>
<reference evidence="8" key="1">
    <citation type="journal article" date="2014" name="PLoS ONE">
        <title>The genome and linkage map of the northern pike (Esox lucius): conserved synteny revealed between the salmonid sister group and the Neoteleostei.</title>
        <authorList>
            <person name="Rondeau E.B."/>
            <person name="Minkley D.R."/>
            <person name="Leong J.S."/>
            <person name="Messmer A.M."/>
            <person name="Jantzen J.R."/>
            <person name="von Schalburg K.R."/>
            <person name="Lemon C."/>
            <person name="Bird N.H."/>
            <person name="Koop B.F."/>
        </authorList>
    </citation>
    <scope>NUCLEOTIDE SEQUENCE</scope>
</reference>
<keyword evidence="1" id="KW-0430">Lectin</keyword>
<dbReference type="KEGG" id="els:105018159"/>
<evidence type="ECO:0000256" key="4">
    <source>
        <dbReference type="SAM" id="MobiDB-lite"/>
    </source>
</evidence>